<feature type="domain" description="Mutator-like transposase" evidence="1">
    <location>
        <begin position="8"/>
        <end position="124"/>
    </location>
</feature>
<evidence type="ECO:0000313" key="2">
    <source>
        <dbReference type="EMBL" id="KAH3708354.1"/>
    </source>
</evidence>
<sequence length="127" mass="13924">MILTETCMHAAKCEKAKELVTGGIAPIDLVSEVNSYGLASIVLAKCLGCNQAFKFDTSPRLKSGNFDVNIRAVWGTLVTGNGLSHLNELLDVLDSPGLSRRSFLDIKLKINDWWNKYLQADLDRAIG</sequence>
<dbReference type="AlphaFoldDB" id="A0A9D3YYJ6"/>
<dbReference type="EMBL" id="JAIWYP010000014">
    <property type="protein sequence ID" value="KAH3708354.1"/>
    <property type="molecule type" value="Genomic_DNA"/>
</dbReference>
<proteinExistence type="predicted"/>
<gene>
    <name evidence="2" type="ORF">DPMN_067803</name>
</gene>
<evidence type="ECO:0000259" key="1">
    <source>
        <dbReference type="Pfam" id="PF20700"/>
    </source>
</evidence>
<accession>A0A9D3YYJ6</accession>
<organism evidence="2 3">
    <name type="scientific">Dreissena polymorpha</name>
    <name type="common">Zebra mussel</name>
    <name type="synonym">Mytilus polymorpha</name>
    <dbReference type="NCBI Taxonomy" id="45954"/>
    <lineage>
        <taxon>Eukaryota</taxon>
        <taxon>Metazoa</taxon>
        <taxon>Spiralia</taxon>
        <taxon>Lophotrochozoa</taxon>
        <taxon>Mollusca</taxon>
        <taxon>Bivalvia</taxon>
        <taxon>Autobranchia</taxon>
        <taxon>Heteroconchia</taxon>
        <taxon>Euheterodonta</taxon>
        <taxon>Imparidentia</taxon>
        <taxon>Neoheterodontei</taxon>
        <taxon>Myida</taxon>
        <taxon>Dreissenoidea</taxon>
        <taxon>Dreissenidae</taxon>
        <taxon>Dreissena</taxon>
    </lineage>
</organism>
<dbReference type="InterPro" id="IPR049012">
    <property type="entry name" value="Mutator_transp_dom"/>
</dbReference>
<dbReference type="Proteomes" id="UP000828390">
    <property type="component" value="Unassembled WGS sequence"/>
</dbReference>
<comment type="caution">
    <text evidence="2">The sequence shown here is derived from an EMBL/GenBank/DDBJ whole genome shotgun (WGS) entry which is preliminary data.</text>
</comment>
<reference evidence="2" key="1">
    <citation type="journal article" date="2019" name="bioRxiv">
        <title>The Genome of the Zebra Mussel, Dreissena polymorpha: A Resource for Invasive Species Research.</title>
        <authorList>
            <person name="McCartney M.A."/>
            <person name="Auch B."/>
            <person name="Kono T."/>
            <person name="Mallez S."/>
            <person name="Zhang Y."/>
            <person name="Obille A."/>
            <person name="Becker A."/>
            <person name="Abrahante J.E."/>
            <person name="Garbe J."/>
            <person name="Badalamenti J.P."/>
            <person name="Herman A."/>
            <person name="Mangelson H."/>
            <person name="Liachko I."/>
            <person name="Sullivan S."/>
            <person name="Sone E.D."/>
            <person name="Koren S."/>
            <person name="Silverstein K.A.T."/>
            <person name="Beckman K.B."/>
            <person name="Gohl D.M."/>
        </authorList>
    </citation>
    <scope>NUCLEOTIDE SEQUENCE</scope>
    <source>
        <strain evidence="2">Duluth1</strain>
        <tissue evidence="2">Whole animal</tissue>
    </source>
</reference>
<dbReference type="Pfam" id="PF20700">
    <property type="entry name" value="Mutator"/>
    <property type="match status" value="1"/>
</dbReference>
<keyword evidence="3" id="KW-1185">Reference proteome</keyword>
<evidence type="ECO:0000313" key="3">
    <source>
        <dbReference type="Proteomes" id="UP000828390"/>
    </source>
</evidence>
<reference evidence="2" key="2">
    <citation type="submission" date="2020-11" db="EMBL/GenBank/DDBJ databases">
        <authorList>
            <person name="McCartney M.A."/>
            <person name="Auch B."/>
            <person name="Kono T."/>
            <person name="Mallez S."/>
            <person name="Becker A."/>
            <person name="Gohl D.M."/>
            <person name="Silverstein K.A.T."/>
            <person name="Koren S."/>
            <person name="Bechman K.B."/>
            <person name="Herman A."/>
            <person name="Abrahante J.E."/>
            <person name="Garbe J."/>
        </authorList>
    </citation>
    <scope>NUCLEOTIDE SEQUENCE</scope>
    <source>
        <strain evidence="2">Duluth1</strain>
        <tissue evidence="2">Whole animal</tissue>
    </source>
</reference>
<protein>
    <recommendedName>
        <fullName evidence="1">Mutator-like transposase domain-containing protein</fullName>
    </recommendedName>
</protein>
<name>A0A9D3YYJ6_DREPO</name>